<gene>
    <name evidence="2" type="ORF">SI7747_15018423</name>
</gene>
<accession>A0A7I8JQD0</accession>
<keyword evidence="3" id="KW-1185">Reference proteome</keyword>
<evidence type="ECO:0000313" key="2">
    <source>
        <dbReference type="EMBL" id="CAA2632845.1"/>
    </source>
</evidence>
<feature type="compositionally biased region" description="Basic residues" evidence="1">
    <location>
        <begin position="18"/>
        <end position="34"/>
    </location>
</feature>
<dbReference type="EMBL" id="LR743602">
    <property type="protein sequence ID" value="CAA2632845.1"/>
    <property type="molecule type" value="Genomic_DNA"/>
</dbReference>
<dbReference type="Proteomes" id="UP001189122">
    <property type="component" value="Unassembled WGS sequence"/>
</dbReference>
<protein>
    <submittedName>
        <fullName evidence="2">Uncharacterized protein</fullName>
    </submittedName>
</protein>
<dbReference type="AlphaFoldDB" id="A0A7I8JQD0"/>
<feature type="region of interest" description="Disordered" evidence="1">
    <location>
        <begin position="1"/>
        <end position="57"/>
    </location>
</feature>
<reference evidence="2 3" key="1">
    <citation type="submission" date="2019-12" db="EMBL/GenBank/DDBJ databases">
        <authorList>
            <person name="Scholz U."/>
            <person name="Mascher M."/>
            <person name="Fiebig A."/>
        </authorList>
    </citation>
    <scope>NUCLEOTIDE SEQUENCE</scope>
</reference>
<proteinExistence type="predicted"/>
<organism evidence="2">
    <name type="scientific">Spirodela intermedia</name>
    <name type="common">Intermediate duckweed</name>
    <dbReference type="NCBI Taxonomy" id="51605"/>
    <lineage>
        <taxon>Eukaryota</taxon>
        <taxon>Viridiplantae</taxon>
        <taxon>Streptophyta</taxon>
        <taxon>Embryophyta</taxon>
        <taxon>Tracheophyta</taxon>
        <taxon>Spermatophyta</taxon>
        <taxon>Magnoliopsida</taxon>
        <taxon>Liliopsida</taxon>
        <taxon>Araceae</taxon>
        <taxon>Lemnoideae</taxon>
        <taxon>Spirodela</taxon>
    </lineage>
</organism>
<evidence type="ECO:0000256" key="1">
    <source>
        <dbReference type="SAM" id="MobiDB-lite"/>
    </source>
</evidence>
<name>A0A7I8JQD0_SPIIN</name>
<sequence>MHQSRPPASAATPWSRPPRQRRSCRCTPSRRHTGRWLAGRGAESRRRRGGGSSVPPT</sequence>
<dbReference type="EMBL" id="CACRZD030000015">
    <property type="protein sequence ID" value="CAA6672015.1"/>
    <property type="molecule type" value="Genomic_DNA"/>
</dbReference>
<evidence type="ECO:0000313" key="3">
    <source>
        <dbReference type="Proteomes" id="UP001189122"/>
    </source>
</evidence>